<organism evidence="1 2">
    <name type="scientific">Racocetra fulgida</name>
    <dbReference type="NCBI Taxonomy" id="60492"/>
    <lineage>
        <taxon>Eukaryota</taxon>
        <taxon>Fungi</taxon>
        <taxon>Fungi incertae sedis</taxon>
        <taxon>Mucoromycota</taxon>
        <taxon>Glomeromycotina</taxon>
        <taxon>Glomeromycetes</taxon>
        <taxon>Diversisporales</taxon>
        <taxon>Gigasporaceae</taxon>
        <taxon>Racocetra</taxon>
    </lineage>
</organism>
<evidence type="ECO:0000313" key="1">
    <source>
        <dbReference type="EMBL" id="CAG8510872.1"/>
    </source>
</evidence>
<name>A0A9N9F5R0_9GLOM</name>
<gene>
    <name evidence="1" type="ORF">RFULGI_LOCUS2890</name>
</gene>
<dbReference type="AlphaFoldDB" id="A0A9N9F5R0"/>
<comment type="caution">
    <text evidence="1">The sequence shown here is derived from an EMBL/GenBank/DDBJ whole genome shotgun (WGS) entry which is preliminary data.</text>
</comment>
<protein>
    <submittedName>
        <fullName evidence="1">932_t:CDS:1</fullName>
    </submittedName>
</protein>
<evidence type="ECO:0000313" key="2">
    <source>
        <dbReference type="Proteomes" id="UP000789396"/>
    </source>
</evidence>
<reference evidence="1" key="1">
    <citation type="submission" date="2021-06" db="EMBL/GenBank/DDBJ databases">
        <authorList>
            <person name="Kallberg Y."/>
            <person name="Tangrot J."/>
            <person name="Rosling A."/>
        </authorList>
    </citation>
    <scope>NUCLEOTIDE SEQUENCE</scope>
    <source>
        <strain evidence="1">IN212</strain>
    </source>
</reference>
<keyword evidence="2" id="KW-1185">Reference proteome</keyword>
<dbReference type="EMBL" id="CAJVPZ010002337">
    <property type="protein sequence ID" value="CAG8510872.1"/>
    <property type="molecule type" value="Genomic_DNA"/>
</dbReference>
<sequence length="142" mass="16363">MSQLDVDVISKSSDNDNYDDDYADDYADDYIDNNFSASSSSCLEIKAKTIIKVKSSTPMPVKWFTFNANNFYIFNNKLTNYIHKCIDDVDIDKDDIKISYNVNGHGQEMALEDNNDYATFIDIIEVEDSDEERVTKKLKPKR</sequence>
<accession>A0A9N9F5R0</accession>
<proteinExistence type="predicted"/>
<dbReference type="Proteomes" id="UP000789396">
    <property type="component" value="Unassembled WGS sequence"/>
</dbReference>